<dbReference type="Gramene" id="OE9A064579T1">
    <property type="protein sequence ID" value="OE9A064579C1"/>
    <property type="gene ID" value="OE9A064579"/>
</dbReference>
<dbReference type="Proteomes" id="UP000594638">
    <property type="component" value="Unassembled WGS sequence"/>
</dbReference>
<feature type="compositionally biased region" description="Gly residues" evidence="1">
    <location>
        <begin position="1"/>
        <end position="11"/>
    </location>
</feature>
<feature type="region of interest" description="Disordered" evidence="1">
    <location>
        <begin position="127"/>
        <end position="148"/>
    </location>
</feature>
<keyword evidence="3" id="KW-1185">Reference proteome</keyword>
<organism evidence="2 3">
    <name type="scientific">Olea europaea subsp. europaea</name>
    <dbReference type="NCBI Taxonomy" id="158383"/>
    <lineage>
        <taxon>Eukaryota</taxon>
        <taxon>Viridiplantae</taxon>
        <taxon>Streptophyta</taxon>
        <taxon>Embryophyta</taxon>
        <taxon>Tracheophyta</taxon>
        <taxon>Spermatophyta</taxon>
        <taxon>Magnoliopsida</taxon>
        <taxon>eudicotyledons</taxon>
        <taxon>Gunneridae</taxon>
        <taxon>Pentapetalae</taxon>
        <taxon>asterids</taxon>
        <taxon>lamiids</taxon>
        <taxon>Lamiales</taxon>
        <taxon>Oleaceae</taxon>
        <taxon>Oleeae</taxon>
        <taxon>Olea</taxon>
    </lineage>
</organism>
<dbReference type="EMBL" id="CACTIH010005444">
    <property type="protein sequence ID" value="CAA2993040.1"/>
    <property type="molecule type" value="Genomic_DNA"/>
</dbReference>
<comment type="caution">
    <text evidence="2">The sequence shown here is derived from an EMBL/GenBank/DDBJ whole genome shotgun (WGS) entry which is preliminary data.</text>
</comment>
<evidence type="ECO:0000313" key="3">
    <source>
        <dbReference type="Proteomes" id="UP000594638"/>
    </source>
</evidence>
<name>A0A8S0SK48_OLEEU</name>
<protein>
    <submittedName>
        <fullName evidence="2">Uncharacterized protein</fullName>
    </submittedName>
</protein>
<dbReference type="AlphaFoldDB" id="A0A8S0SK48"/>
<feature type="region of interest" description="Disordered" evidence="1">
    <location>
        <begin position="1"/>
        <end position="50"/>
    </location>
</feature>
<feature type="compositionally biased region" description="Basic and acidic residues" evidence="1">
    <location>
        <begin position="130"/>
        <end position="139"/>
    </location>
</feature>
<evidence type="ECO:0000256" key="1">
    <source>
        <dbReference type="SAM" id="MobiDB-lite"/>
    </source>
</evidence>
<sequence length="148" mass="15988">MATGQVQGGPHGRPKFNGLGNDENALDGAEHSSNEDPILTDSGNELDSREDDNLYESNVIDEIGVGLNVGELNDVNEHDVEVDAEIDLFDAPLTDVESQPNTKVLANMKLSIDKSILDVNDSNILPTAGNERRTDKPTETLEGMVDML</sequence>
<evidence type="ECO:0000313" key="2">
    <source>
        <dbReference type="EMBL" id="CAA2993040.1"/>
    </source>
</evidence>
<gene>
    <name evidence="2" type="ORF">OLEA9_A064579</name>
</gene>
<proteinExistence type="predicted"/>
<accession>A0A8S0SK48</accession>
<reference evidence="2 3" key="1">
    <citation type="submission" date="2019-12" db="EMBL/GenBank/DDBJ databases">
        <authorList>
            <person name="Alioto T."/>
            <person name="Alioto T."/>
            <person name="Gomez Garrido J."/>
        </authorList>
    </citation>
    <scope>NUCLEOTIDE SEQUENCE [LARGE SCALE GENOMIC DNA]</scope>
</reference>